<feature type="domain" description="Methyltransferase" evidence="1">
    <location>
        <begin position="51"/>
        <end position="137"/>
    </location>
</feature>
<dbReference type="Gene3D" id="3.40.50.150">
    <property type="entry name" value="Vaccinia Virus protein VP39"/>
    <property type="match status" value="1"/>
</dbReference>
<comment type="caution">
    <text evidence="2">The sequence shown here is derived from an EMBL/GenBank/DDBJ whole genome shotgun (WGS) entry which is preliminary data.</text>
</comment>
<accession>A0A941EJ96</accession>
<evidence type="ECO:0000313" key="2">
    <source>
        <dbReference type="EMBL" id="MBR7832411.1"/>
    </source>
</evidence>
<protein>
    <submittedName>
        <fullName evidence="2">Class I SAM-dependent methyltransferase</fullName>
    </submittedName>
</protein>
<dbReference type="InterPro" id="IPR041698">
    <property type="entry name" value="Methyltransf_25"/>
</dbReference>
<dbReference type="EMBL" id="JAGSOG010000010">
    <property type="protein sequence ID" value="MBR7832411.1"/>
    <property type="molecule type" value="Genomic_DNA"/>
</dbReference>
<reference evidence="2" key="1">
    <citation type="submission" date="2021-04" db="EMBL/GenBank/DDBJ databases">
        <title>Genome based classification of Actinospica acidithermotolerans sp. nov., an actinobacterium isolated from an Indonesian hot spring.</title>
        <authorList>
            <person name="Kusuma A.B."/>
            <person name="Putra K.E."/>
            <person name="Nafisah S."/>
            <person name="Loh J."/>
            <person name="Nouioui I."/>
            <person name="Goodfellow M."/>
        </authorList>
    </citation>
    <scope>NUCLEOTIDE SEQUENCE</scope>
    <source>
        <strain evidence="2">CSCA 57</strain>
    </source>
</reference>
<evidence type="ECO:0000313" key="3">
    <source>
        <dbReference type="Proteomes" id="UP000675781"/>
    </source>
</evidence>
<dbReference type="AlphaFoldDB" id="A0A941EJ96"/>
<dbReference type="SUPFAM" id="SSF53335">
    <property type="entry name" value="S-adenosyl-L-methionine-dependent methyltransferases"/>
    <property type="match status" value="1"/>
</dbReference>
<dbReference type="GO" id="GO:0032259">
    <property type="term" value="P:methylation"/>
    <property type="evidence" value="ECO:0007669"/>
    <property type="project" value="UniProtKB-KW"/>
</dbReference>
<keyword evidence="3" id="KW-1185">Reference proteome</keyword>
<dbReference type="InterPro" id="IPR029063">
    <property type="entry name" value="SAM-dependent_MTases_sf"/>
</dbReference>
<dbReference type="CDD" id="cd02440">
    <property type="entry name" value="AdoMet_MTases"/>
    <property type="match status" value="1"/>
</dbReference>
<dbReference type="Proteomes" id="UP000675781">
    <property type="component" value="Unassembled WGS sequence"/>
</dbReference>
<organism evidence="2 3">
    <name type="scientific">Actinospica durhamensis</name>
    <dbReference type="NCBI Taxonomy" id="1508375"/>
    <lineage>
        <taxon>Bacteria</taxon>
        <taxon>Bacillati</taxon>
        <taxon>Actinomycetota</taxon>
        <taxon>Actinomycetes</taxon>
        <taxon>Catenulisporales</taxon>
        <taxon>Actinospicaceae</taxon>
        <taxon>Actinospica</taxon>
    </lineage>
</organism>
<name>A0A941EJ96_9ACTN</name>
<proteinExistence type="predicted"/>
<dbReference type="GO" id="GO:0008168">
    <property type="term" value="F:methyltransferase activity"/>
    <property type="evidence" value="ECO:0007669"/>
    <property type="project" value="UniProtKB-KW"/>
</dbReference>
<evidence type="ECO:0000259" key="1">
    <source>
        <dbReference type="Pfam" id="PF13649"/>
    </source>
</evidence>
<keyword evidence="2" id="KW-0489">Methyltransferase</keyword>
<keyword evidence="2" id="KW-0808">Transferase</keyword>
<dbReference type="Pfam" id="PF13649">
    <property type="entry name" value="Methyltransf_25"/>
    <property type="match status" value="1"/>
</dbReference>
<gene>
    <name evidence="2" type="ORF">KDL01_04030</name>
</gene>
<sequence length="232" mass="25017">MDPNAFARAPAAGSGPGPITPDGCAVDLYAAVPPRGEPELVHAAVPAGAAVLELGCGAGRISTPLARLGHRVVGVDESAEMLERCVDIRTVRSSIQSLRLPERFPVVLLPSHLINAADEAVREAFLRTCREHVEEAGTVLVQRHRRGWVEEATDSVHDDGTLRSSLRVLGRPAPGLLHGRMTYELAGSVWEHEFTARDVDDAALPRILARADLRLERVLTDDGAWFLAVPAR</sequence>
<dbReference type="RefSeq" id="WP_212526938.1">
    <property type="nucleotide sequence ID" value="NZ_JAGSOG010000010.1"/>
</dbReference>